<dbReference type="InterPro" id="IPR032710">
    <property type="entry name" value="NTF2-like_dom_sf"/>
</dbReference>
<evidence type="ECO:0000256" key="4">
    <source>
        <dbReference type="ARBA" id="ARBA00023082"/>
    </source>
</evidence>
<organism evidence="8 9">
    <name type="scientific">Nocardiopsis akebiae</name>
    <dbReference type="NCBI Taxonomy" id="2831968"/>
    <lineage>
        <taxon>Bacteria</taxon>
        <taxon>Bacillati</taxon>
        <taxon>Actinomycetota</taxon>
        <taxon>Actinomycetes</taxon>
        <taxon>Streptosporangiales</taxon>
        <taxon>Nocardiopsidaceae</taxon>
        <taxon>Nocardiopsis</taxon>
    </lineage>
</organism>
<evidence type="ECO:0000259" key="7">
    <source>
        <dbReference type="Pfam" id="PF08281"/>
    </source>
</evidence>
<dbReference type="Gene3D" id="1.10.10.10">
    <property type="entry name" value="Winged helix-like DNA-binding domain superfamily/Winged helix DNA-binding domain"/>
    <property type="match status" value="1"/>
</dbReference>
<dbReference type="RefSeq" id="WP_212641665.1">
    <property type="nucleotide sequence ID" value="NZ_CP074132.1"/>
</dbReference>
<dbReference type="InterPro" id="IPR014284">
    <property type="entry name" value="RNA_pol_sigma-70_dom"/>
</dbReference>
<dbReference type="InterPro" id="IPR007627">
    <property type="entry name" value="RNA_pol_sigma70_r2"/>
</dbReference>
<dbReference type="InterPro" id="IPR013249">
    <property type="entry name" value="RNA_pol_sigma70_r4_t2"/>
</dbReference>
<comment type="similarity">
    <text evidence="1">Belongs to the sigma-70 factor family. ECF subfamily.</text>
</comment>
<gene>
    <name evidence="8" type="ORF">KGD83_26625</name>
</gene>
<dbReference type="NCBIfam" id="TIGR02937">
    <property type="entry name" value="sigma70-ECF"/>
    <property type="match status" value="1"/>
</dbReference>
<dbReference type="Proteomes" id="UP000678016">
    <property type="component" value="Chromosome"/>
</dbReference>
<evidence type="ECO:0000313" key="8">
    <source>
        <dbReference type="EMBL" id="QUX28739.1"/>
    </source>
</evidence>
<feature type="domain" description="RNA polymerase sigma-70 region 2" evidence="6">
    <location>
        <begin position="11"/>
        <end position="75"/>
    </location>
</feature>
<dbReference type="Gene3D" id="1.10.1740.10">
    <property type="match status" value="1"/>
</dbReference>
<keyword evidence="3" id="KW-0805">Transcription regulation</keyword>
<keyword evidence="4" id="KW-0731">Sigma factor</keyword>
<evidence type="ECO:0000256" key="5">
    <source>
        <dbReference type="ARBA" id="ARBA00023163"/>
    </source>
</evidence>
<dbReference type="Pfam" id="PF04542">
    <property type="entry name" value="Sigma70_r2"/>
    <property type="match status" value="1"/>
</dbReference>
<dbReference type="SUPFAM" id="SSF54427">
    <property type="entry name" value="NTF2-like"/>
    <property type="match status" value="1"/>
</dbReference>
<keyword evidence="9" id="KW-1185">Reference proteome</keyword>
<dbReference type="InterPro" id="IPR013325">
    <property type="entry name" value="RNA_pol_sigma_r2"/>
</dbReference>
<name>A0ABX8C5H4_9ACTN</name>
<feature type="domain" description="RNA polymerase sigma factor 70 region 4 type 2" evidence="7">
    <location>
        <begin position="111"/>
        <end position="161"/>
    </location>
</feature>
<comment type="subunit">
    <text evidence="2">Interacts transiently with the RNA polymerase catalytic core formed by RpoA, RpoB, RpoC and RpoZ (2 alpha, 1 beta, 1 beta' and 1 omega subunit) to form the RNA polymerase holoenzyme that can initiate transcription.</text>
</comment>
<dbReference type="SUPFAM" id="SSF88946">
    <property type="entry name" value="Sigma2 domain of RNA polymerase sigma factors"/>
    <property type="match status" value="1"/>
</dbReference>
<accession>A0ABX8C5H4</accession>
<reference evidence="9" key="1">
    <citation type="submission" date="2021-05" db="EMBL/GenBank/DDBJ databases">
        <title>Direct Submission.</title>
        <authorList>
            <person name="Li K."/>
            <person name="Gao J."/>
        </authorList>
    </citation>
    <scope>NUCLEOTIDE SEQUENCE [LARGE SCALE GENOMIC DNA]</scope>
    <source>
        <strain evidence="9">HDS12</strain>
    </source>
</reference>
<evidence type="ECO:0000256" key="2">
    <source>
        <dbReference type="ARBA" id="ARBA00011344"/>
    </source>
</evidence>
<protein>
    <submittedName>
        <fullName evidence="8">Sigma-70 family RNA polymerase sigma factor</fullName>
    </submittedName>
</protein>
<keyword evidence="5" id="KW-0804">Transcription</keyword>
<dbReference type="PANTHER" id="PTHR30173:SF43">
    <property type="entry name" value="ECF RNA POLYMERASE SIGMA FACTOR SIGI-RELATED"/>
    <property type="match status" value="1"/>
</dbReference>
<dbReference type="EMBL" id="CP074132">
    <property type="protein sequence ID" value="QUX28739.1"/>
    <property type="molecule type" value="Genomic_DNA"/>
</dbReference>
<evidence type="ECO:0000256" key="1">
    <source>
        <dbReference type="ARBA" id="ARBA00010641"/>
    </source>
</evidence>
<evidence type="ECO:0000259" key="6">
    <source>
        <dbReference type="Pfam" id="PF04542"/>
    </source>
</evidence>
<dbReference type="InterPro" id="IPR036388">
    <property type="entry name" value="WH-like_DNA-bd_sf"/>
</dbReference>
<dbReference type="PANTHER" id="PTHR30173">
    <property type="entry name" value="SIGMA 19 FACTOR"/>
    <property type="match status" value="1"/>
</dbReference>
<dbReference type="SUPFAM" id="SSF88659">
    <property type="entry name" value="Sigma3 and sigma4 domains of RNA polymerase sigma factors"/>
    <property type="match status" value="1"/>
</dbReference>
<proteinExistence type="inferred from homology"/>
<dbReference type="InterPro" id="IPR052704">
    <property type="entry name" value="ECF_Sigma-70_Domain"/>
</dbReference>
<dbReference type="Pfam" id="PF08281">
    <property type="entry name" value="Sigma70_r4_2"/>
    <property type="match status" value="1"/>
</dbReference>
<sequence>MDGQIELADHFERSRRHLRGVAFRMLGSAAEADDALQETWIRACRGDFGEVSNMTGWLTTIVGRVCLDMLRSRKSRREEFMDVSDIEPLLAQDRIADPEGEAVLADSVGLALLVVLDRLSPAERVAFVLHDLFAVPFAEIAEIVERTPTAAKKMASRARQRVQGTTSVPEPDLTRQREVVDAFLDASRAGDLDGLLKVLAPDVVRRADPQALRLREPAVLRGARQVAGETANNVRRTRFARPALVNGMPGAVVAPGGRLLFVLEITVRGDRVSGIEIIGAPERLRELEISVADPA</sequence>
<dbReference type="InterPro" id="IPR013324">
    <property type="entry name" value="RNA_pol_sigma_r3/r4-like"/>
</dbReference>
<evidence type="ECO:0000313" key="9">
    <source>
        <dbReference type="Proteomes" id="UP000678016"/>
    </source>
</evidence>
<dbReference type="Gene3D" id="3.10.450.50">
    <property type="match status" value="1"/>
</dbReference>
<evidence type="ECO:0000256" key="3">
    <source>
        <dbReference type="ARBA" id="ARBA00023015"/>
    </source>
</evidence>